<evidence type="ECO:0000256" key="2">
    <source>
        <dbReference type="ARBA" id="ARBA00006521"/>
    </source>
</evidence>
<feature type="compositionally biased region" description="Basic and acidic residues" evidence="12">
    <location>
        <begin position="32"/>
        <end position="54"/>
    </location>
</feature>
<keyword evidence="5" id="KW-0004">4Fe-4S</keyword>
<dbReference type="InterPro" id="IPR051536">
    <property type="entry name" value="UDG_Type-4/5"/>
</dbReference>
<keyword evidence="8 14" id="KW-0378">Hydrolase</keyword>
<evidence type="ECO:0000256" key="3">
    <source>
        <dbReference type="ARBA" id="ARBA00012030"/>
    </source>
</evidence>
<evidence type="ECO:0000256" key="9">
    <source>
        <dbReference type="ARBA" id="ARBA00023004"/>
    </source>
</evidence>
<dbReference type="SMART" id="SM00986">
    <property type="entry name" value="UDG"/>
    <property type="match status" value="1"/>
</dbReference>
<evidence type="ECO:0000256" key="1">
    <source>
        <dbReference type="ARBA" id="ARBA00001400"/>
    </source>
</evidence>
<keyword evidence="14" id="KW-0326">Glycosidase</keyword>
<dbReference type="RefSeq" id="WP_322187531.1">
    <property type="nucleotide sequence ID" value="NZ_JAXLPB010000004.1"/>
</dbReference>
<dbReference type="InterPro" id="IPR005122">
    <property type="entry name" value="Uracil-DNA_glycosylase-like"/>
</dbReference>
<dbReference type="InterPro" id="IPR005273">
    <property type="entry name" value="Ura-DNA_glyco_family4"/>
</dbReference>
<evidence type="ECO:0000256" key="7">
    <source>
        <dbReference type="ARBA" id="ARBA00022763"/>
    </source>
</evidence>
<keyword evidence="7" id="KW-0227">DNA damage</keyword>
<reference evidence="14 15" key="1">
    <citation type="submission" date="2023-12" db="EMBL/GenBank/DDBJ databases">
        <title>Description of Novel Strain Fulvimarina sp. 2208YS6-2-32 isolated from Uroteuthis (Photololigo) edulis.</title>
        <authorList>
            <person name="Park J.-S."/>
        </authorList>
    </citation>
    <scope>NUCLEOTIDE SEQUENCE [LARGE SCALE GENOMIC DNA]</scope>
    <source>
        <strain evidence="14 15">2208YS6-2-32</strain>
    </source>
</reference>
<dbReference type="Proteomes" id="UP001294412">
    <property type="component" value="Unassembled WGS sequence"/>
</dbReference>
<keyword evidence="10" id="KW-0411">Iron-sulfur</keyword>
<dbReference type="PANTHER" id="PTHR33693">
    <property type="entry name" value="TYPE-5 URACIL-DNA GLYCOSYLASE"/>
    <property type="match status" value="1"/>
</dbReference>
<dbReference type="SMART" id="SM00987">
    <property type="entry name" value="UreE_C"/>
    <property type="match status" value="1"/>
</dbReference>
<name>A0ABU5I764_9HYPH</name>
<proteinExistence type="inferred from homology"/>
<evidence type="ECO:0000256" key="5">
    <source>
        <dbReference type="ARBA" id="ARBA00022485"/>
    </source>
</evidence>
<comment type="caution">
    <text evidence="14">The sequence shown here is derived from an EMBL/GenBank/DDBJ whole genome shotgun (WGS) entry which is preliminary data.</text>
</comment>
<dbReference type="EMBL" id="JAXLPB010000004">
    <property type="protein sequence ID" value="MDY8110001.1"/>
    <property type="molecule type" value="Genomic_DNA"/>
</dbReference>
<keyword evidence="6" id="KW-0479">Metal-binding</keyword>
<dbReference type="PANTHER" id="PTHR33693:SF1">
    <property type="entry name" value="TYPE-4 URACIL-DNA GLYCOSYLASE"/>
    <property type="match status" value="1"/>
</dbReference>
<evidence type="ECO:0000256" key="11">
    <source>
        <dbReference type="ARBA" id="ARBA00023204"/>
    </source>
</evidence>
<evidence type="ECO:0000256" key="8">
    <source>
        <dbReference type="ARBA" id="ARBA00022801"/>
    </source>
</evidence>
<comment type="catalytic activity">
    <reaction evidence="1">
        <text>Hydrolyzes single-stranded DNA or mismatched double-stranded DNA and polynucleotides, releasing free uracil.</text>
        <dbReference type="EC" id="3.2.2.27"/>
    </reaction>
</comment>
<keyword evidence="15" id="KW-1185">Reference proteome</keyword>
<dbReference type="CDD" id="cd10030">
    <property type="entry name" value="UDG-F4_TTUDGA_SPO1dp_like"/>
    <property type="match status" value="1"/>
</dbReference>
<dbReference type="Gene3D" id="3.40.470.10">
    <property type="entry name" value="Uracil-DNA glycosylase-like domain"/>
    <property type="match status" value="1"/>
</dbReference>
<evidence type="ECO:0000256" key="4">
    <source>
        <dbReference type="ARBA" id="ARBA00019403"/>
    </source>
</evidence>
<evidence type="ECO:0000259" key="13">
    <source>
        <dbReference type="SMART" id="SM00986"/>
    </source>
</evidence>
<sequence length="307" mass="33453">MSAEPLDPDLQRQAIALLNFYSEAGLDMFLDARPRDRFTETRGETARRAGRDPGSRAAPDAASRLDRPAPAASQRGVEPVRDARLDEAMASFPAPVLQISGDMAVADARERARSATSLAELAEAMRSFEGCGLRVTAKTCVFGNGAEDADLMLVGEAPGREEDLAGEPFVGKSGQLLDRMLAAIDLKREDVRVTNTVPWRPPGNRPPTPAETAMCLPFIQRQIELVDPKILICLGNPASKALLEADQGLLRFRGQWKSYTMGLGEGGQIHAMAMLHPAYLLRNPAQKRLAWRDLLALREKLDSLTAL</sequence>
<dbReference type="Pfam" id="PF03167">
    <property type="entry name" value="UDG"/>
    <property type="match status" value="1"/>
</dbReference>
<comment type="similarity">
    <text evidence="2">Belongs to the uracil-DNA glycosylase (UDG) superfamily. Type 4 (UDGa) family.</text>
</comment>
<evidence type="ECO:0000256" key="6">
    <source>
        <dbReference type="ARBA" id="ARBA00022723"/>
    </source>
</evidence>
<dbReference type="NCBIfam" id="TIGR00758">
    <property type="entry name" value="UDG_fam4"/>
    <property type="match status" value="1"/>
</dbReference>
<accession>A0ABU5I764</accession>
<evidence type="ECO:0000256" key="10">
    <source>
        <dbReference type="ARBA" id="ARBA00023014"/>
    </source>
</evidence>
<dbReference type="InterPro" id="IPR036895">
    <property type="entry name" value="Uracil-DNA_glycosylase-like_sf"/>
</dbReference>
<feature type="domain" description="Uracil-DNA glycosylase-like" evidence="13">
    <location>
        <begin position="142"/>
        <end position="295"/>
    </location>
</feature>
<keyword evidence="11" id="KW-0234">DNA repair</keyword>
<evidence type="ECO:0000256" key="12">
    <source>
        <dbReference type="SAM" id="MobiDB-lite"/>
    </source>
</evidence>
<feature type="region of interest" description="Disordered" evidence="12">
    <location>
        <begin position="32"/>
        <end position="78"/>
    </location>
</feature>
<dbReference type="GO" id="GO:0004844">
    <property type="term" value="F:uracil DNA N-glycosylase activity"/>
    <property type="evidence" value="ECO:0007669"/>
    <property type="project" value="UniProtKB-EC"/>
</dbReference>
<gene>
    <name evidence="14" type="ORF">U0C82_12710</name>
</gene>
<evidence type="ECO:0000313" key="15">
    <source>
        <dbReference type="Proteomes" id="UP001294412"/>
    </source>
</evidence>
<evidence type="ECO:0000313" key="14">
    <source>
        <dbReference type="EMBL" id="MDY8110001.1"/>
    </source>
</evidence>
<organism evidence="14 15">
    <name type="scientific">Fulvimarina uroteuthidis</name>
    <dbReference type="NCBI Taxonomy" id="3098149"/>
    <lineage>
        <taxon>Bacteria</taxon>
        <taxon>Pseudomonadati</taxon>
        <taxon>Pseudomonadota</taxon>
        <taxon>Alphaproteobacteria</taxon>
        <taxon>Hyphomicrobiales</taxon>
        <taxon>Aurantimonadaceae</taxon>
        <taxon>Fulvimarina</taxon>
    </lineage>
</organism>
<protein>
    <recommendedName>
        <fullName evidence="4">Type-4 uracil-DNA glycosylase</fullName>
        <ecNumber evidence="3">3.2.2.27</ecNumber>
    </recommendedName>
</protein>
<dbReference type="EC" id="3.2.2.27" evidence="3"/>
<keyword evidence="9" id="KW-0408">Iron</keyword>
<dbReference type="SUPFAM" id="SSF52141">
    <property type="entry name" value="Uracil-DNA glycosylase-like"/>
    <property type="match status" value="1"/>
</dbReference>